<feature type="domain" description="4Fe-4S Wbl-type" evidence="1">
    <location>
        <begin position="4"/>
        <end position="59"/>
    </location>
</feature>
<reference evidence="2 3" key="1">
    <citation type="submission" date="2021-01" db="EMBL/GenBank/DDBJ databases">
        <title>Whole genome shotgun sequence of Verrucosispora andamanensis NBRC 109075.</title>
        <authorList>
            <person name="Komaki H."/>
            <person name="Tamura T."/>
        </authorList>
    </citation>
    <scope>NUCLEOTIDE SEQUENCE [LARGE SCALE GENOMIC DNA]</scope>
    <source>
        <strain evidence="2 3">NBRC 109075</strain>
    </source>
</reference>
<dbReference type="RefSeq" id="WP_204009462.1">
    <property type="nucleotide sequence ID" value="NZ_BOOZ01000024.1"/>
</dbReference>
<protein>
    <recommendedName>
        <fullName evidence="1">4Fe-4S Wbl-type domain-containing protein</fullName>
    </recommendedName>
</protein>
<dbReference type="Proteomes" id="UP000647017">
    <property type="component" value="Unassembled WGS sequence"/>
</dbReference>
<evidence type="ECO:0000313" key="2">
    <source>
        <dbReference type="EMBL" id="GIJ10756.1"/>
    </source>
</evidence>
<proteinExistence type="predicted"/>
<evidence type="ECO:0000259" key="1">
    <source>
        <dbReference type="PROSITE" id="PS51674"/>
    </source>
</evidence>
<dbReference type="InterPro" id="IPR034768">
    <property type="entry name" value="4FE4S_WBL"/>
</dbReference>
<dbReference type="EMBL" id="BOOZ01000024">
    <property type="protein sequence ID" value="GIJ10756.1"/>
    <property type="molecule type" value="Genomic_DNA"/>
</dbReference>
<accession>A0ABQ4HYR1</accession>
<organism evidence="2 3">
    <name type="scientific">Micromonospora andamanensis</name>
    <dbReference type="NCBI Taxonomy" id="1287068"/>
    <lineage>
        <taxon>Bacteria</taxon>
        <taxon>Bacillati</taxon>
        <taxon>Actinomycetota</taxon>
        <taxon>Actinomycetes</taxon>
        <taxon>Micromonosporales</taxon>
        <taxon>Micromonosporaceae</taxon>
        <taxon>Micromonospora</taxon>
    </lineage>
</organism>
<keyword evidence="3" id="KW-1185">Reference proteome</keyword>
<name>A0ABQ4HYR1_9ACTN</name>
<evidence type="ECO:0000313" key="3">
    <source>
        <dbReference type="Proteomes" id="UP000647017"/>
    </source>
</evidence>
<comment type="caution">
    <text evidence="2">The sequence shown here is derived from an EMBL/GenBank/DDBJ whole genome shotgun (WGS) entry which is preliminary data.</text>
</comment>
<gene>
    <name evidence="2" type="ORF">Van01_39700</name>
</gene>
<sequence>MTGLCLTLPADWWDLGDDGNRLALAICRVCPARGACAADTAEAEAGVIRAGVAYLERGGIAPICQCGYPDDKRPDPRRTTVLCRRCHVPQVRAWRQDRRRYWAEYYRRRREATADTAPTTEEKAA</sequence>
<dbReference type="PROSITE" id="PS51674">
    <property type="entry name" value="4FE4S_WBL"/>
    <property type="match status" value="1"/>
</dbReference>